<name>A0A2K8KWM6_9GAMM</name>
<dbReference type="KEGG" id="rfo:REIFOR_01949"/>
<feature type="domain" description="Prokaryotic glutathione synthetase ATP-binding" evidence="1">
    <location>
        <begin position="120"/>
        <end position="298"/>
    </location>
</feature>
<dbReference type="AlphaFoldDB" id="A0A2K8KWM6"/>
<organism evidence="2 3">
    <name type="scientific">Reinekea forsetii</name>
    <dbReference type="NCBI Taxonomy" id="1336806"/>
    <lineage>
        <taxon>Bacteria</taxon>
        <taxon>Pseudomonadati</taxon>
        <taxon>Pseudomonadota</taxon>
        <taxon>Gammaproteobacteria</taxon>
        <taxon>Oceanospirillales</taxon>
        <taxon>Saccharospirillaceae</taxon>
        <taxon>Reinekea</taxon>
    </lineage>
</organism>
<dbReference type="Proteomes" id="UP000229757">
    <property type="component" value="Chromosome"/>
</dbReference>
<dbReference type="GO" id="GO:0004363">
    <property type="term" value="F:glutathione synthase activity"/>
    <property type="evidence" value="ECO:0007669"/>
    <property type="project" value="InterPro"/>
</dbReference>
<dbReference type="OrthoDB" id="9785415at2"/>
<dbReference type="Pfam" id="PF02955">
    <property type="entry name" value="GSH-S_ATP"/>
    <property type="match status" value="1"/>
</dbReference>
<dbReference type="InterPro" id="IPR004218">
    <property type="entry name" value="GSHS_ATP-bd"/>
</dbReference>
<dbReference type="Gene3D" id="3.30.470.20">
    <property type="entry name" value="ATP-grasp fold, B domain"/>
    <property type="match status" value="1"/>
</dbReference>
<keyword evidence="3" id="KW-1185">Reference proteome</keyword>
<evidence type="ECO:0000313" key="2">
    <source>
        <dbReference type="EMBL" id="ATX77086.1"/>
    </source>
</evidence>
<accession>A0A2K8KWM6</accession>
<dbReference type="Gene3D" id="3.30.1490.20">
    <property type="entry name" value="ATP-grasp fold, A domain"/>
    <property type="match status" value="1"/>
</dbReference>
<dbReference type="InterPro" id="IPR013815">
    <property type="entry name" value="ATP_grasp_subdomain_1"/>
</dbReference>
<reference evidence="2 3" key="1">
    <citation type="journal article" date="2017" name="Environ. Microbiol.">
        <title>Genomic and physiological analyses of 'Reinekea forsetii' reveal a versatile opportunistic lifestyle during spring algae blooms.</title>
        <authorList>
            <person name="Avci B."/>
            <person name="Hahnke R.L."/>
            <person name="Chafee M."/>
            <person name="Fischer T."/>
            <person name="Gruber-Vodicka H."/>
            <person name="Tegetmeyer H.E."/>
            <person name="Harder J."/>
            <person name="Fuchs B.M."/>
            <person name="Amann R.I."/>
            <person name="Teeling H."/>
        </authorList>
    </citation>
    <scope>NUCLEOTIDE SEQUENCE [LARGE SCALE GENOMIC DNA]</scope>
    <source>
        <strain evidence="2 3">Hel1_31_D35</strain>
    </source>
</reference>
<evidence type="ECO:0000313" key="3">
    <source>
        <dbReference type="Proteomes" id="UP000229757"/>
    </source>
</evidence>
<sequence length="315" mass="35045">MIFLLANNLQKLDDNKVGFSNHLLEIEEKVFIGDINTIVFRNNEYFIQGTDIKEPLRLGSAVSPVVETNMRKARIIWPLNQPAECFKLDVWSMLYAIYQETPMVNDPSSMLLVNNKAFLSAMPSKTRPKGVISSFKKDHQNFARTQTSIIKPLNDGCGNGVFQLGAGNTNDTAIIQYLCGGGSGDSIHSSAVKGLDRQYAYTQEQIADSVEYRLIIAAGEVIGVHGRSRTKEHRGNISQSGIFFAVHDIAGFKDEWAWLAKKLTSLRLNYCGLDIIGGKLLEFNLVDPGGLFDIQQEQGLDLFPEAWERIRAAVS</sequence>
<dbReference type="EMBL" id="CP011797">
    <property type="protein sequence ID" value="ATX77086.1"/>
    <property type="molecule type" value="Genomic_DNA"/>
</dbReference>
<dbReference type="GO" id="GO:0005524">
    <property type="term" value="F:ATP binding"/>
    <property type="evidence" value="ECO:0007669"/>
    <property type="project" value="InterPro"/>
</dbReference>
<gene>
    <name evidence="2" type="ORF">REIFOR_01949</name>
</gene>
<protein>
    <submittedName>
        <fullName evidence="2">Glutathione synthase</fullName>
    </submittedName>
</protein>
<proteinExistence type="predicted"/>
<evidence type="ECO:0000259" key="1">
    <source>
        <dbReference type="Pfam" id="PF02955"/>
    </source>
</evidence>
<dbReference type="RefSeq" id="WP_100257369.1">
    <property type="nucleotide sequence ID" value="NZ_CP011797.1"/>
</dbReference>
<dbReference type="SUPFAM" id="SSF56059">
    <property type="entry name" value="Glutathione synthetase ATP-binding domain-like"/>
    <property type="match status" value="1"/>
</dbReference>
<dbReference type="Gene3D" id="3.40.50.20">
    <property type="match status" value="1"/>
</dbReference>